<dbReference type="EMBL" id="PEMJ01000314">
    <property type="protein sequence ID" value="RTI13009.1"/>
    <property type="molecule type" value="Genomic_DNA"/>
</dbReference>
<evidence type="ECO:0000313" key="3">
    <source>
        <dbReference type="EMBL" id="RTI06538.1"/>
    </source>
</evidence>
<comment type="caution">
    <text evidence="3">The sequence shown here is derived from an EMBL/GenBank/DDBJ whole genome shotgun (WGS) entry which is preliminary data.</text>
</comment>
<dbReference type="AlphaFoldDB" id="A0A348XRE1"/>
<feature type="domain" description="Xylose isomerase-like TIM barrel" evidence="1">
    <location>
        <begin position="21"/>
        <end position="252"/>
    </location>
</feature>
<keyword evidence="3" id="KW-0413">Isomerase</keyword>
<proteinExistence type="predicted"/>
<evidence type="ECO:0000259" key="1">
    <source>
        <dbReference type="Pfam" id="PF01261"/>
    </source>
</evidence>
<dbReference type="InterPro" id="IPR036237">
    <property type="entry name" value="Xyl_isomerase-like_sf"/>
</dbReference>
<evidence type="ECO:0000313" key="4">
    <source>
        <dbReference type="EMBL" id="RTI13009.1"/>
    </source>
</evidence>
<dbReference type="Gene3D" id="3.20.20.150">
    <property type="entry name" value="Divalent-metal-dependent TIM barrel enzymes"/>
    <property type="match status" value="1"/>
</dbReference>
<reference evidence="5 6" key="1">
    <citation type="journal article" date="2019" name="Extremophiles">
        <title>Biogeography of thermophiles and predominance of Thermus scotoductus in domestic water heaters.</title>
        <authorList>
            <person name="Wilpiszeski R.L."/>
            <person name="Zhang Z."/>
            <person name="House C.H."/>
        </authorList>
    </citation>
    <scope>NUCLEOTIDE SEQUENCE [LARGE SCALE GENOMIC DNA]</scope>
    <source>
        <strain evidence="4 6">14_S14</strain>
        <strain evidence="3 7">17_S17</strain>
        <strain evidence="2 5">32_S32</strain>
    </source>
</reference>
<name>A0A348XRE1_THESC</name>
<sequence>MAGMRLGFSPFNAEMGYEEAFRLAAELGLDLEVPYDLHEVLPLPDAKTLRATGEALGVGFTLHLPFVEMNPASLIPSVRALAEERLKRALEFGEALGAKVGVLHTGQVPVRHPMAISLAREALEKTLSALLPLPFPVALENLALAEEDLLRGPEELKALLNRFPQYGFCLDVGHALVELGPLGPFLYWEALGDRLIHLHLHDNHARRDDHLPVGTGAVPWERLAPRLRSFPATAALEVGGNIQGVRQSLSRLQALLAS</sequence>
<evidence type="ECO:0000313" key="2">
    <source>
        <dbReference type="EMBL" id="RTH01546.1"/>
    </source>
</evidence>
<evidence type="ECO:0000313" key="5">
    <source>
        <dbReference type="Proteomes" id="UP000286910"/>
    </source>
</evidence>
<dbReference type="PANTHER" id="PTHR12110:SF21">
    <property type="entry name" value="XYLOSE ISOMERASE-LIKE TIM BARREL DOMAIN-CONTAINING PROTEIN"/>
    <property type="match status" value="1"/>
</dbReference>
<dbReference type="Pfam" id="PF01261">
    <property type="entry name" value="AP_endonuc_2"/>
    <property type="match status" value="1"/>
</dbReference>
<dbReference type="EMBL" id="PELR01000348">
    <property type="protein sequence ID" value="RTH01546.1"/>
    <property type="molecule type" value="Genomic_DNA"/>
</dbReference>
<evidence type="ECO:0000313" key="7">
    <source>
        <dbReference type="Proteomes" id="UP000287173"/>
    </source>
</evidence>
<dbReference type="Proteomes" id="UP000287155">
    <property type="component" value="Unassembled WGS sequence"/>
</dbReference>
<dbReference type="PANTHER" id="PTHR12110">
    <property type="entry name" value="HYDROXYPYRUVATE ISOMERASE"/>
    <property type="match status" value="1"/>
</dbReference>
<dbReference type="InterPro" id="IPR013022">
    <property type="entry name" value="Xyl_isomerase-like_TIM-brl"/>
</dbReference>
<dbReference type="Proteomes" id="UP000286910">
    <property type="component" value="Unassembled WGS sequence"/>
</dbReference>
<dbReference type="InterPro" id="IPR050312">
    <property type="entry name" value="IolE/XylAMocC-like"/>
</dbReference>
<dbReference type="GO" id="GO:0016853">
    <property type="term" value="F:isomerase activity"/>
    <property type="evidence" value="ECO:0007669"/>
    <property type="project" value="UniProtKB-KW"/>
</dbReference>
<gene>
    <name evidence="4" type="ORF">CSW27_09230</name>
    <name evidence="3" type="ORF">CSW30_10310</name>
    <name evidence="2" type="ORF">CSW45_09890</name>
</gene>
<protein>
    <submittedName>
        <fullName evidence="3">Xylose isomerase</fullName>
    </submittedName>
</protein>
<organism evidence="3 7">
    <name type="scientific">Thermus scotoductus</name>
    <dbReference type="NCBI Taxonomy" id="37636"/>
    <lineage>
        <taxon>Bacteria</taxon>
        <taxon>Thermotogati</taxon>
        <taxon>Deinococcota</taxon>
        <taxon>Deinococci</taxon>
        <taxon>Thermales</taxon>
        <taxon>Thermaceae</taxon>
        <taxon>Thermus</taxon>
    </lineage>
</organism>
<dbReference type="Proteomes" id="UP000287173">
    <property type="component" value="Unassembled WGS sequence"/>
</dbReference>
<dbReference type="SUPFAM" id="SSF51658">
    <property type="entry name" value="Xylose isomerase-like"/>
    <property type="match status" value="1"/>
</dbReference>
<evidence type="ECO:0000313" key="6">
    <source>
        <dbReference type="Proteomes" id="UP000287155"/>
    </source>
</evidence>
<accession>A0A348XRE1</accession>
<dbReference type="EMBL" id="PEMG01000376">
    <property type="protein sequence ID" value="RTI06538.1"/>
    <property type="molecule type" value="Genomic_DNA"/>
</dbReference>